<dbReference type="SUPFAM" id="SSF52540">
    <property type="entry name" value="P-loop containing nucleoside triphosphate hydrolases"/>
    <property type="match status" value="2"/>
</dbReference>
<evidence type="ECO:0000256" key="1">
    <source>
        <dbReference type="SAM" id="MobiDB-lite"/>
    </source>
</evidence>
<name>A0A9W6BBH7_9CHLO</name>
<dbReference type="InterPro" id="IPR052886">
    <property type="entry name" value="LCS_TC/CRSF"/>
</dbReference>
<dbReference type="AlphaFoldDB" id="A0A9W6BBH7"/>
<keyword evidence="3" id="KW-1185">Reference proteome</keyword>
<feature type="region of interest" description="Disordered" evidence="1">
    <location>
        <begin position="1091"/>
        <end position="1136"/>
    </location>
</feature>
<dbReference type="InterPro" id="IPR027417">
    <property type="entry name" value="P-loop_NTPase"/>
</dbReference>
<evidence type="ECO:0000313" key="2">
    <source>
        <dbReference type="EMBL" id="GLC48993.1"/>
    </source>
</evidence>
<feature type="region of interest" description="Disordered" evidence="1">
    <location>
        <begin position="362"/>
        <end position="397"/>
    </location>
</feature>
<comment type="caution">
    <text evidence="2">The sequence shown here is derived from an EMBL/GenBank/DDBJ whole genome shotgun (WGS) entry which is preliminary data.</text>
</comment>
<organism evidence="2 3">
    <name type="scientific">Pleodorina starrii</name>
    <dbReference type="NCBI Taxonomy" id="330485"/>
    <lineage>
        <taxon>Eukaryota</taxon>
        <taxon>Viridiplantae</taxon>
        <taxon>Chlorophyta</taxon>
        <taxon>core chlorophytes</taxon>
        <taxon>Chlorophyceae</taxon>
        <taxon>CS clade</taxon>
        <taxon>Chlamydomonadales</taxon>
        <taxon>Volvocaceae</taxon>
        <taxon>Pleodorina</taxon>
    </lineage>
</organism>
<accession>A0A9W6BBH7</accession>
<dbReference type="PANTHER" id="PTHR23261">
    <property type="entry name" value="GROUNDHOG-RELATED"/>
    <property type="match status" value="1"/>
</dbReference>
<dbReference type="Proteomes" id="UP001165080">
    <property type="component" value="Unassembled WGS sequence"/>
</dbReference>
<protein>
    <submittedName>
        <fullName evidence="2">Uncharacterized protein</fullName>
    </submittedName>
</protein>
<proteinExistence type="predicted"/>
<dbReference type="Gene3D" id="3.30.470.30">
    <property type="entry name" value="DNA ligase/mRNA capping enzyme"/>
    <property type="match status" value="2"/>
</dbReference>
<dbReference type="EMBL" id="BRXU01000002">
    <property type="protein sequence ID" value="GLC48993.1"/>
    <property type="molecule type" value="Genomic_DNA"/>
</dbReference>
<dbReference type="Gene3D" id="3.40.50.300">
    <property type="entry name" value="P-loop containing nucleotide triphosphate hydrolases"/>
    <property type="match status" value="1"/>
</dbReference>
<dbReference type="PANTHER" id="PTHR23261:SF77">
    <property type="entry name" value="GROUND-LIKE DOMAIN-CONTAINING PROTEIN"/>
    <property type="match status" value="1"/>
</dbReference>
<gene>
    <name evidence="2" type="primary">PLEST006737</name>
    <name evidence="2" type="ORF">PLESTB_000170900</name>
</gene>
<feature type="compositionally biased region" description="Basic residues" evidence="1">
    <location>
        <begin position="1093"/>
        <end position="1123"/>
    </location>
</feature>
<evidence type="ECO:0000313" key="3">
    <source>
        <dbReference type="Proteomes" id="UP001165080"/>
    </source>
</evidence>
<dbReference type="SUPFAM" id="SSF56091">
    <property type="entry name" value="DNA ligase/mRNA capping enzyme, catalytic domain"/>
    <property type="match status" value="1"/>
</dbReference>
<reference evidence="2 3" key="1">
    <citation type="journal article" date="2023" name="Commun. Biol.">
        <title>Reorganization of the ancestral sex-determining regions during the evolution of trioecy in Pleodorina starrii.</title>
        <authorList>
            <person name="Takahashi K."/>
            <person name="Suzuki S."/>
            <person name="Kawai-Toyooka H."/>
            <person name="Yamamoto K."/>
            <person name="Hamaji T."/>
            <person name="Ootsuki R."/>
            <person name="Yamaguchi H."/>
            <person name="Kawachi M."/>
            <person name="Higashiyama T."/>
            <person name="Nozaki H."/>
        </authorList>
    </citation>
    <scope>NUCLEOTIDE SEQUENCE [LARGE SCALE GENOMIC DNA]</scope>
    <source>
        <strain evidence="2 3">NIES-4479</strain>
    </source>
</reference>
<sequence>MAAAGGAVLLLGGPGVGKSTLGRYLHSRHPTTSRFLSVGDELRARGLVRLQEEQPTAARREEMRRTAREMLRRECREWADMAAACALAQEERAGRASCSTSPPAPCGAPVLILECVKEIDDAFSVMQLLREAGVPLLQVLYLLENIVSNNDVLQRFIRESSLSPTITAAQRDRERRVQVRQAKWAANAGRLIEFFSSLGVLSESFQDNLLDPNLARMGYQAGPVYIGDDDGPPVVTKRYLGVYPQYAQPAAAVPRVPAVPVPDWMHAADWKLPRGLSLTPLQPVTSCRLVTDITERDWVLAEAERTSGLKMFGGGGDVTAPSLPVPTASVATVADVRWLSWPGRYAVSRKCDGTRHLMLAVGGPLPPPLQPQPGLASNNAGGGSSSDDSGGSSGDSGSGDANTAVIYLLNRAGALYAFPVHTSGCSPLPAGTVLDGELVWLGGRGFFLAFDALCLGGERLWRLPLRQRLAALEEGGLGLTEAEASHELQAAAVMAVAAEAATLAEAAKAAAVSKAAEAAEAAEEAETAKTAEAAAAAAAAGMTSWGSRASRSKAAEAVEAAKTAKEVKAAKAAAAALAAKAAAAAKMAVKIEAAKAAKAAAAARRAGVAPARAAVAVPSAAPAPSPDMLHKIWKKQQAPPPGSDVVLLLRKRHTPVSYQTLQGLHGTLSDCPYPTDGLVFTPYDMPYVMGMAELLYKWQSAETIAVDVAGRDVDSLPGTWVPRIAWDRNTLIKELVYECLPNRGPRDTVAGRLAPVSVRWDKVQGNPRAAWQALEAVMNGPLSHANFLLAASPTSAGPYGLLAAFRIEGPLAAAEAAGLERWTGASCEGGEEVAAAAAGGAESGGTAAATRAQLPGPRALHLARVMPYDELYGQVMAAVQAGSVERSVDVGTRLEVFNYRPSAPPGPVEALCRGLVLHPPSASVVATPFVKFGEVAPEANHLKPPVGRRPGLCTVRHRAPPQSRRPGLCTVTDGEVEDELLAQVVLEEQNDTGARRDLAVAGDGGGGCLATASVKVDGSLILAFVWGGSAADGDPVAHGFGAGRVGGRLAAHPRPRVCFSARLDVHAGGSVRHQHCGSAVHIRGPCPAGCRGPARRRAAPIRAARSRRRPGGHHGGAVHHRHVERAARTAARVPKP</sequence>